<dbReference type="Proteomes" id="UP000092839">
    <property type="component" value="Chromosome"/>
</dbReference>
<proteinExistence type="predicted"/>
<reference evidence="1 2" key="1">
    <citation type="submission" date="2016-07" db="EMBL/GenBank/DDBJ databases">
        <title>Complete genome sequence of Bradyrhizobium icense LMTR 13T, a potential inoculant strain isolated from lima bean (Phaseolus lunatus) in Peru.</title>
        <authorList>
            <person name="Ormeno-Orrillo E."/>
            <person name="Duran D."/>
            <person name="Rogel M.A."/>
            <person name="Rey L."/>
            <person name="Imperial J."/>
            <person name="Ruiz-Argueso T."/>
            <person name="Martinez-Romero E."/>
        </authorList>
    </citation>
    <scope>NUCLEOTIDE SEQUENCE [LARGE SCALE GENOMIC DNA]</scope>
    <source>
        <strain evidence="1 2">LMTR 13</strain>
    </source>
</reference>
<dbReference type="InterPro" id="IPR011008">
    <property type="entry name" value="Dimeric_a/b-barrel"/>
</dbReference>
<dbReference type="STRING" id="1274631.LMTR13_08225"/>
<dbReference type="PANTHER" id="PTHR37811:SF2">
    <property type="entry name" value="ABM DOMAIN-CONTAINING PROTEIN"/>
    <property type="match status" value="1"/>
</dbReference>
<dbReference type="Gene3D" id="3.30.70.100">
    <property type="match status" value="1"/>
</dbReference>
<dbReference type="PANTHER" id="PTHR37811">
    <property type="entry name" value="BLL5343 PROTEIN"/>
    <property type="match status" value="1"/>
</dbReference>
<accession>A0A1B1UBL6</accession>
<sequence>MIVTVFRTRLNAHIEEEYGPMAMRMSELARAIPGYLSHKGFVAEDGERVTIVEFESEEALQKWKVHPEHMKAKQLGFTKFYSEFKYQVCKVVHARTWESRVGKK</sequence>
<evidence type="ECO:0000313" key="1">
    <source>
        <dbReference type="EMBL" id="ANW00167.1"/>
    </source>
</evidence>
<evidence type="ECO:0000313" key="2">
    <source>
        <dbReference type="Proteomes" id="UP000092839"/>
    </source>
</evidence>
<gene>
    <name evidence="1" type="ORF">LMTR13_08225</name>
</gene>
<dbReference type="AlphaFoldDB" id="A0A1B1UBL6"/>
<dbReference type="RefSeq" id="WP_065727453.1">
    <property type="nucleotide sequence ID" value="NZ_CP016428.1"/>
</dbReference>
<dbReference type="KEGG" id="bic:LMTR13_08225"/>
<dbReference type="OrthoDB" id="9797060at2"/>
<organism evidence="1 2">
    <name type="scientific">Bradyrhizobium icense</name>
    <dbReference type="NCBI Taxonomy" id="1274631"/>
    <lineage>
        <taxon>Bacteria</taxon>
        <taxon>Pseudomonadati</taxon>
        <taxon>Pseudomonadota</taxon>
        <taxon>Alphaproteobacteria</taxon>
        <taxon>Hyphomicrobiales</taxon>
        <taxon>Nitrobacteraceae</taxon>
        <taxon>Bradyrhizobium</taxon>
    </lineage>
</organism>
<name>A0A1B1UBL6_9BRAD</name>
<keyword evidence="2" id="KW-1185">Reference proteome</keyword>
<dbReference type="InterPro" id="IPR052936">
    <property type="entry name" value="Jasmonate_Hydroxylase-like"/>
</dbReference>
<dbReference type="EMBL" id="CP016428">
    <property type="protein sequence ID" value="ANW00167.1"/>
    <property type="molecule type" value="Genomic_DNA"/>
</dbReference>
<protein>
    <submittedName>
        <fullName evidence="1">Uncharacterized protein</fullName>
    </submittedName>
</protein>
<dbReference type="SUPFAM" id="SSF54909">
    <property type="entry name" value="Dimeric alpha+beta barrel"/>
    <property type="match status" value="1"/>
</dbReference>